<dbReference type="Proteomes" id="UP001551582">
    <property type="component" value="Unassembled WGS sequence"/>
</dbReference>
<keyword evidence="2" id="KW-1185">Reference proteome</keyword>
<gene>
    <name evidence="1" type="ORF">AB0D65_15735</name>
</gene>
<dbReference type="EMBL" id="JBEZLS010000010">
    <property type="protein sequence ID" value="MEU9352416.1"/>
    <property type="molecule type" value="Genomic_DNA"/>
</dbReference>
<proteinExistence type="predicted"/>
<comment type="caution">
    <text evidence="1">The sequence shown here is derived from an EMBL/GenBank/DDBJ whole genome shotgun (WGS) entry which is preliminary data.</text>
</comment>
<evidence type="ECO:0000313" key="1">
    <source>
        <dbReference type="EMBL" id="MEU9352416.1"/>
    </source>
</evidence>
<evidence type="ECO:0000313" key="2">
    <source>
        <dbReference type="Proteomes" id="UP001551582"/>
    </source>
</evidence>
<dbReference type="RefSeq" id="WP_359980594.1">
    <property type="nucleotide sequence ID" value="NZ_JBEZLS010000010.1"/>
</dbReference>
<name>A0ABV3E5J1_9ACTN</name>
<protein>
    <submittedName>
        <fullName evidence="1">Uncharacterized protein</fullName>
    </submittedName>
</protein>
<accession>A0ABV3E5J1</accession>
<organism evidence="1 2">
    <name type="scientific">Streptomyces griseoloalbus</name>
    <dbReference type="NCBI Taxonomy" id="67303"/>
    <lineage>
        <taxon>Bacteria</taxon>
        <taxon>Bacillati</taxon>
        <taxon>Actinomycetota</taxon>
        <taxon>Actinomycetes</taxon>
        <taxon>Kitasatosporales</taxon>
        <taxon>Streptomycetaceae</taxon>
        <taxon>Streptomyces</taxon>
    </lineage>
</organism>
<reference evidence="1 2" key="1">
    <citation type="submission" date="2024-06" db="EMBL/GenBank/DDBJ databases">
        <title>The Natural Products Discovery Center: Release of the First 8490 Sequenced Strains for Exploring Actinobacteria Biosynthetic Diversity.</title>
        <authorList>
            <person name="Kalkreuter E."/>
            <person name="Kautsar S.A."/>
            <person name="Yang D."/>
            <person name="Bader C.D."/>
            <person name="Teijaro C.N."/>
            <person name="Fluegel L."/>
            <person name="Davis C.M."/>
            <person name="Simpson J.R."/>
            <person name="Lauterbach L."/>
            <person name="Steele A.D."/>
            <person name="Gui C."/>
            <person name="Meng S."/>
            <person name="Li G."/>
            <person name="Viehrig K."/>
            <person name="Ye F."/>
            <person name="Su P."/>
            <person name="Kiefer A.F."/>
            <person name="Nichols A."/>
            <person name="Cepeda A.J."/>
            <person name="Yan W."/>
            <person name="Fan B."/>
            <person name="Jiang Y."/>
            <person name="Adhikari A."/>
            <person name="Zheng C.-J."/>
            <person name="Schuster L."/>
            <person name="Cowan T.M."/>
            <person name="Smanski M.J."/>
            <person name="Chevrette M.G."/>
            <person name="De Carvalho L.P.S."/>
            <person name="Shen B."/>
        </authorList>
    </citation>
    <scope>NUCLEOTIDE SEQUENCE [LARGE SCALE GENOMIC DNA]</scope>
    <source>
        <strain evidence="1 2">NPDC048274</strain>
    </source>
</reference>
<sequence length="83" mass="8082">MGLFGAIFLAIGAGFGWSSAQDVRRVRDWRTLDAVSDGVIACCAVHDGSGGAVGAGRVVVAVSAGGPADGGHTPAGRRATTGG</sequence>